<organism evidence="1 2">
    <name type="scientific">Mytilus coruscus</name>
    <name type="common">Sea mussel</name>
    <dbReference type="NCBI Taxonomy" id="42192"/>
    <lineage>
        <taxon>Eukaryota</taxon>
        <taxon>Metazoa</taxon>
        <taxon>Spiralia</taxon>
        <taxon>Lophotrochozoa</taxon>
        <taxon>Mollusca</taxon>
        <taxon>Bivalvia</taxon>
        <taxon>Autobranchia</taxon>
        <taxon>Pteriomorphia</taxon>
        <taxon>Mytilida</taxon>
        <taxon>Mytiloidea</taxon>
        <taxon>Mytilidae</taxon>
        <taxon>Mytilinae</taxon>
        <taxon>Mytilus</taxon>
    </lineage>
</organism>
<sequence>MECSLDPQEYFLTLMTRHQQLGTDLKMDFKTTALKLHVVKAKKEYVTEYNPSLSIQVQTINYPKWENYKLVVNQLKYRRNQQTTEKIITSESTQQRTENVGATAGTSGITTAEIHPESGTPAAIQQTNIQQQNQVQQVPQDGLHAGIVNLISTYGGFDVPTKTNVRQSILDIAKITMTVIPCVPILKIQVGIDCYHLLWNGITEPVIINLMDQYKLTQLKVINLIDYTTSDDPLLLRRKG</sequence>
<dbReference type="EMBL" id="CACVKT020000821">
    <property type="protein sequence ID" value="CAC5363294.1"/>
    <property type="molecule type" value="Genomic_DNA"/>
</dbReference>
<proteinExistence type="predicted"/>
<evidence type="ECO:0000313" key="1">
    <source>
        <dbReference type="EMBL" id="CAC5363294.1"/>
    </source>
</evidence>
<dbReference type="OrthoDB" id="5967625at2759"/>
<keyword evidence="2" id="KW-1185">Reference proteome</keyword>
<dbReference type="AlphaFoldDB" id="A0A6J8A9E6"/>
<protein>
    <submittedName>
        <fullName evidence="1">Uncharacterized protein</fullName>
    </submittedName>
</protein>
<name>A0A6J8A9E6_MYTCO</name>
<reference evidence="1 2" key="1">
    <citation type="submission" date="2020-06" db="EMBL/GenBank/DDBJ databases">
        <authorList>
            <person name="Li R."/>
            <person name="Bekaert M."/>
        </authorList>
    </citation>
    <scope>NUCLEOTIDE SEQUENCE [LARGE SCALE GENOMIC DNA]</scope>
    <source>
        <strain evidence="2">wild</strain>
    </source>
</reference>
<gene>
    <name evidence="1" type="ORF">MCOR_4773</name>
</gene>
<evidence type="ECO:0000313" key="2">
    <source>
        <dbReference type="Proteomes" id="UP000507470"/>
    </source>
</evidence>
<dbReference type="Proteomes" id="UP000507470">
    <property type="component" value="Unassembled WGS sequence"/>
</dbReference>
<accession>A0A6J8A9E6</accession>